<comment type="caution">
    <text evidence="3">The sequence shown here is derived from an EMBL/GenBank/DDBJ whole genome shotgun (WGS) entry which is preliminary data.</text>
</comment>
<keyword evidence="4" id="KW-1185">Reference proteome</keyword>
<dbReference type="PANTHER" id="PTHR12901">
    <property type="entry name" value="SPERM PROTEIN HOMOLOG"/>
    <property type="match status" value="1"/>
</dbReference>
<dbReference type="SUPFAM" id="SSF55961">
    <property type="entry name" value="Bet v1-like"/>
    <property type="match status" value="1"/>
</dbReference>
<dbReference type="Proteomes" id="UP000257131">
    <property type="component" value="Unassembled WGS sequence"/>
</dbReference>
<proteinExistence type="inferred from homology"/>
<sequence length="163" mass="18559">MPAHSESRTLPYTPQQMYDLVADVGRYPEFLPWTAAARVRSREPMSGPGGEHGELMHADLVVSFKVFRERFGSRVELWPVEKVIKTDYLDGPFKHLHSEWRFEAAKAGCVVHFQVDFEFKNRMLQRAAGLFFYEAMQRIVRAFEARAGDLYGVPAAASSSDMA</sequence>
<protein>
    <submittedName>
        <fullName evidence="3">Type II toxin-antitoxin system RatA family toxin</fullName>
    </submittedName>
</protein>
<gene>
    <name evidence="3" type="ORF">DRV84_07085</name>
</gene>
<dbReference type="Gene3D" id="3.30.530.20">
    <property type="match status" value="1"/>
</dbReference>
<dbReference type="Pfam" id="PF03364">
    <property type="entry name" value="Polyketide_cyc"/>
    <property type="match status" value="1"/>
</dbReference>
<dbReference type="CDD" id="cd07813">
    <property type="entry name" value="COQ10p_like"/>
    <property type="match status" value="1"/>
</dbReference>
<accession>A0A3D9BVQ1</accession>
<name>A0A3D9BVQ1_9RHOB</name>
<reference evidence="3 4" key="1">
    <citation type="journal article" date="2017" name="Int. J. Syst. Evol. Microbiol.">
        <title>Rhodosalinus sediminis gen. nov., sp. nov., isolated from marine saltern.</title>
        <authorList>
            <person name="Guo L.Y."/>
            <person name="Ling S.K."/>
            <person name="Li C.M."/>
            <person name="Chen G.J."/>
            <person name="Du Z.J."/>
        </authorList>
    </citation>
    <scope>NUCLEOTIDE SEQUENCE [LARGE SCALE GENOMIC DNA]</scope>
    <source>
        <strain evidence="3 4">WDN1C137</strain>
    </source>
</reference>
<organism evidence="3 4">
    <name type="scientific">Rhodosalinus sediminis</name>
    <dbReference type="NCBI Taxonomy" id="1940533"/>
    <lineage>
        <taxon>Bacteria</taxon>
        <taxon>Pseudomonadati</taxon>
        <taxon>Pseudomonadota</taxon>
        <taxon>Alphaproteobacteria</taxon>
        <taxon>Rhodobacterales</taxon>
        <taxon>Paracoccaceae</taxon>
        <taxon>Rhodosalinus</taxon>
    </lineage>
</organism>
<dbReference type="OrthoDB" id="9804759at2"/>
<dbReference type="GO" id="GO:0048039">
    <property type="term" value="F:ubiquinone binding"/>
    <property type="evidence" value="ECO:0007669"/>
    <property type="project" value="InterPro"/>
</dbReference>
<evidence type="ECO:0000259" key="2">
    <source>
        <dbReference type="Pfam" id="PF03364"/>
    </source>
</evidence>
<evidence type="ECO:0000313" key="3">
    <source>
        <dbReference type="EMBL" id="REC57610.1"/>
    </source>
</evidence>
<dbReference type="PANTHER" id="PTHR12901:SF10">
    <property type="entry name" value="COENZYME Q-BINDING PROTEIN COQ10, MITOCHONDRIAL"/>
    <property type="match status" value="1"/>
</dbReference>
<dbReference type="InterPro" id="IPR023393">
    <property type="entry name" value="START-like_dom_sf"/>
</dbReference>
<dbReference type="InterPro" id="IPR005031">
    <property type="entry name" value="COQ10_START"/>
</dbReference>
<dbReference type="AlphaFoldDB" id="A0A3D9BVQ1"/>
<dbReference type="GO" id="GO:0045333">
    <property type="term" value="P:cellular respiration"/>
    <property type="evidence" value="ECO:0007669"/>
    <property type="project" value="InterPro"/>
</dbReference>
<feature type="domain" description="Coenzyme Q-binding protein COQ10 START" evidence="2">
    <location>
        <begin position="10"/>
        <end position="144"/>
    </location>
</feature>
<dbReference type="RefSeq" id="WP_115979190.1">
    <property type="nucleotide sequence ID" value="NZ_QOHR01000006.1"/>
</dbReference>
<dbReference type="InterPro" id="IPR044996">
    <property type="entry name" value="COQ10-like"/>
</dbReference>
<evidence type="ECO:0000313" key="4">
    <source>
        <dbReference type="Proteomes" id="UP000257131"/>
    </source>
</evidence>
<dbReference type="EMBL" id="QOHR01000006">
    <property type="protein sequence ID" value="REC57610.1"/>
    <property type="molecule type" value="Genomic_DNA"/>
</dbReference>
<comment type="similarity">
    <text evidence="1">Belongs to the ribosome association toxin RatA family.</text>
</comment>
<evidence type="ECO:0000256" key="1">
    <source>
        <dbReference type="ARBA" id="ARBA00008918"/>
    </source>
</evidence>